<evidence type="ECO:0000256" key="11">
    <source>
        <dbReference type="ARBA" id="ARBA00067136"/>
    </source>
</evidence>
<comment type="caution">
    <text evidence="12">The sequence shown here is derived from an EMBL/GenBank/DDBJ whole genome shotgun (WGS) entry which is preliminary data.</text>
</comment>
<dbReference type="RefSeq" id="WP_011242102.1">
    <property type="nucleotide sequence ID" value="NZ_JABXIY010000033.1"/>
</dbReference>
<comment type="catalytic activity">
    <reaction evidence="10">
        <text>3 propionate 3-nitronate + 3 O2 + H2O = 3 3-oxopropanoate + 2 nitrate + nitrite + H2O2 + 3 H(+)</text>
        <dbReference type="Rhea" id="RHEA:57332"/>
        <dbReference type="ChEBI" id="CHEBI:15377"/>
        <dbReference type="ChEBI" id="CHEBI:15378"/>
        <dbReference type="ChEBI" id="CHEBI:15379"/>
        <dbReference type="ChEBI" id="CHEBI:16240"/>
        <dbReference type="ChEBI" id="CHEBI:16301"/>
        <dbReference type="ChEBI" id="CHEBI:17632"/>
        <dbReference type="ChEBI" id="CHEBI:33190"/>
        <dbReference type="ChEBI" id="CHEBI:136067"/>
    </reaction>
</comment>
<keyword evidence="3" id="KW-0216">Detoxification</keyword>
<keyword evidence="5" id="KW-0288">FMN</keyword>
<evidence type="ECO:0000256" key="10">
    <source>
        <dbReference type="ARBA" id="ARBA00049401"/>
    </source>
</evidence>
<keyword evidence="8" id="KW-0503">Monooxygenase</keyword>
<sequence>MYRNSLMERLALDHPIIQAPMAGGGDTPEMVMAVGKAGGLGSMGVSYLQPDRISANATRVREGSNAGFAVNLFAPLDPPPPPADPGPALDFVRPHYQALGITPPGTVNGAEFDFEAQVEQVLDSGASVFSFAFGIMPEHVIERARQRGMLVMGTATSVAEAQALEAAGVDAVIAQGAEAGGHRAGFGADLTRAMVGTMALVPQVVSAVGVPVVASGGITDGRGIAAALALGASAAQMGTAFLTTTEAGIPEAHKQAILDAKETDTTLTRAFSGRPARGIRNRVIADGEAMPDRLLDFPYQNALTRTLRAEAAKQQNPDFLSLWAGQGLGLARRLSAAELMQHLIEEMRAALASAARYG</sequence>
<dbReference type="OMA" id="IDDLPSC"/>
<dbReference type="GO" id="GO:0018580">
    <property type="term" value="F:nitronate monooxygenase activity"/>
    <property type="evidence" value="ECO:0007669"/>
    <property type="project" value="InterPro"/>
</dbReference>
<evidence type="ECO:0000256" key="6">
    <source>
        <dbReference type="ARBA" id="ARBA00022741"/>
    </source>
</evidence>
<dbReference type="Pfam" id="PF03060">
    <property type="entry name" value="NMO"/>
    <property type="match status" value="1"/>
</dbReference>
<dbReference type="Gene3D" id="3.20.20.70">
    <property type="entry name" value="Aldolase class I"/>
    <property type="match status" value="1"/>
</dbReference>
<dbReference type="SUPFAM" id="SSF51412">
    <property type="entry name" value="Inosine monophosphate dehydrogenase (IMPDH)"/>
    <property type="match status" value="1"/>
</dbReference>
<evidence type="ECO:0000256" key="8">
    <source>
        <dbReference type="ARBA" id="ARBA00023033"/>
    </source>
</evidence>
<organism evidence="12 13">
    <name type="scientific">Ruegeria pomeroyi</name>
    <dbReference type="NCBI Taxonomy" id="89184"/>
    <lineage>
        <taxon>Bacteria</taxon>
        <taxon>Pseudomonadati</taxon>
        <taxon>Pseudomonadota</taxon>
        <taxon>Alphaproteobacteria</taxon>
        <taxon>Rhodobacterales</taxon>
        <taxon>Roseobacteraceae</taxon>
        <taxon>Ruegeria</taxon>
    </lineage>
</organism>
<evidence type="ECO:0000256" key="4">
    <source>
        <dbReference type="ARBA" id="ARBA00022630"/>
    </source>
</evidence>
<dbReference type="InterPro" id="IPR013785">
    <property type="entry name" value="Aldolase_TIM"/>
</dbReference>
<dbReference type="FunFam" id="3.20.20.70:FF:000154">
    <property type="entry name" value="Probable nitronate monooxygenase"/>
    <property type="match status" value="1"/>
</dbReference>
<evidence type="ECO:0000256" key="2">
    <source>
        <dbReference type="ARBA" id="ARBA00009881"/>
    </source>
</evidence>
<dbReference type="PANTHER" id="PTHR42747:SF3">
    <property type="entry name" value="NITRONATE MONOOXYGENASE-RELATED"/>
    <property type="match status" value="1"/>
</dbReference>
<keyword evidence="6" id="KW-0547">Nucleotide-binding</keyword>
<evidence type="ECO:0000313" key="12">
    <source>
        <dbReference type="EMBL" id="NVK97788.1"/>
    </source>
</evidence>
<evidence type="ECO:0000256" key="1">
    <source>
        <dbReference type="ARBA" id="ARBA00001917"/>
    </source>
</evidence>
<dbReference type="AlphaFoldDB" id="A0A850LIM0"/>
<name>A0A850LIM0_9RHOB</name>
<dbReference type="GO" id="GO:0009636">
    <property type="term" value="P:response to toxic substance"/>
    <property type="evidence" value="ECO:0007669"/>
    <property type="project" value="UniProtKB-KW"/>
</dbReference>
<evidence type="ECO:0000256" key="9">
    <source>
        <dbReference type="ARBA" id="ARBA00031155"/>
    </source>
</evidence>
<dbReference type="CDD" id="cd04730">
    <property type="entry name" value="NPD_like"/>
    <property type="match status" value="1"/>
</dbReference>
<comment type="similarity">
    <text evidence="2">Belongs to the nitronate monooxygenase family. NMO class I subfamily.</text>
</comment>
<keyword evidence="4" id="KW-0285">Flavoprotein</keyword>
<reference evidence="12 13" key="1">
    <citation type="journal article" date="2020" name="Proc. Natl. Acad. Sci. U.S.A.">
        <title>Ecological drivers of bacterial community assembly in synthetic phycospheres.</title>
        <authorList>
            <person name="Fu H."/>
            <person name="Uchimiya M."/>
            <person name="Gore J."/>
            <person name="Moran M.A."/>
        </authorList>
    </citation>
    <scope>NUCLEOTIDE SEQUENCE [LARGE SCALE GENOMIC DNA]</scope>
    <source>
        <strain evidence="12">HF-Din03</strain>
    </source>
</reference>
<keyword evidence="7" id="KW-0560">Oxidoreductase</keyword>
<evidence type="ECO:0000313" key="13">
    <source>
        <dbReference type="Proteomes" id="UP000565723"/>
    </source>
</evidence>
<evidence type="ECO:0000256" key="3">
    <source>
        <dbReference type="ARBA" id="ARBA00022575"/>
    </source>
</evidence>
<dbReference type="GO" id="GO:0000166">
    <property type="term" value="F:nucleotide binding"/>
    <property type="evidence" value="ECO:0007669"/>
    <property type="project" value="UniProtKB-KW"/>
</dbReference>
<dbReference type="InterPro" id="IPR004136">
    <property type="entry name" value="NMO"/>
</dbReference>
<dbReference type="Proteomes" id="UP000565723">
    <property type="component" value="Unassembled WGS sequence"/>
</dbReference>
<proteinExistence type="inferred from homology"/>
<dbReference type="EMBL" id="JABXIY010000033">
    <property type="protein sequence ID" value="NVK97788.1"/>
    <property type="molecule type" value="Genomic_DNA"/>
</dbReference>
<protein>
    <recommendedName>
        <fullName evidence="11">Nitronate monooxygenase</fullName>
    </recommendedName>
    <alternativeName>
        <fullName evidence="9">Propionate 3-nitronate monooxygenase</fullName>
    </alternativeName>
</protein>
<evidence type="ECO:0000256" key="5">
    <source>
        <dbReference type="ARBA" id="ARBA00022643"/>
    </source>
</evidence>
<dbReference type="PANTHER" id="PTHR42747">
    <property type="entry name" value="NITRONATE MONOOXYGENASE-RELATED"/>
    <property type="match status" value="1"/>
</dbReference>
<evidence type="ECO:0000256" key="7">
    <source>
        <dbReference type="ARBA" id="ARBA00023002"/>
    </source>
</evidence>
<comment type="cofactor">
    <cofactor evidence="1">
        <name>FMN</name>
        <dbReference type="ChEBI" id="CHEBI:58210"/>
    </cofactor>
</comment>
<accession>A0A850LIM0</accession>
<gene>
    <name evidence="12" type="ORF">HW564_12720</name>
</gene>